<keyword evidence="4" id="KW-1185">Reference proteome</keyword>
<dbReference type="AlphaFoldDB" id="A0A1I5V2W9"/>
<evidence type="ECO:0000313" key="3">
    <source>
        <dbReference type="EMBL" id="SFQ01863.1"/>
    </source>
</evidence>
<reference evidence="4" key="1">
    <citation type="submission" date="2016-10" db="EMBL/GenBank/DDBJ databases">
        <authorList>
            <person name="Varghese N."/>
            <person name="Submissions S."/>
        </authorList>
    </citation>
    <scope>NUCLEOTIDE SEQUENCE [LARGE SCALE GENOMIC DNA]</scope>
    <source>
        <strain evidence="4">JCM 10271</strain>
    </source>
</reference>
<protein>
    <submittedName>
        <fullName evidence="3">Hint domain-containing protein</fullName>
    </submittedName>
</protein>
<accession>A0A1I5V2W9</accession>
<name>A0A1I5V2W9_9RHOB</name>
<feature type="region of interest" description="Disordered" evidence="1">
    <location>
        <begin position="36"/>
        <end position="94"/>
    </location>
</feature>
<dbReference type="Gene3D" id="2.170.16.10">
    <property type="entry name" value="Hedgehog/Intein (Hint) domain"/>
    <property type="match status" value="1"/>
</dbReference>
<organism evidence="3 4">
    <name type="scientific">Roseivivax halotolerans</name>
    <dbReference type="NCBI Taxonomy" id="93684"/>
    <lineage>
        <taxon>Bacteria</taxon>
        <taxon>Pseudomonadati</taxon>
        <taxon>Pseudomonadota</taxon>
        <taxon>Alphaproteobacteria</taxon>
        <taxon>Rhodobacterales</taxon>
        <taxon>Roseobacteraceae</taxon>
        <taxon>Roseivivax</taxon>
    </lineage>
</organism>
<evidence type="ECO:0000259" key="2">
    <source>
        <dbReference type="Pfam" id="PF13403"/>
    </source>
</evidence>
<gene>
    <name evidence="3" type="ORF">SAMN05421853_101303</name>
</gene>
<feature type="domain" description="Hedgehog/Intein (Hint)" evidence="2">
    <location>
        <begin position="333"/>
        <end position="470"/>
    </location>
</feature>
<dbReference type="Pfam" id="PF13403">
    <property type="entry name" value="Hint_2"/>
    <property type="match status" value="1"/>
</dbReference>
<dbReference type="InterPro" id="IPR028992">
    <property type="entry name" value="Hedgehog/Intein_dom"/>
</dbReference>
<dbReference type="InterPro" id="IPR049804">
    <property type="entry name" value="Choice_anch_L"/>
</dbReference>
<dbReference type="RefSeq" id="WP_093009014.1">
    <property type="nucleotide sequence ID" value="NZ_FOXV01000001.1"/>
</dbReference>
<feature type="compositionally biased region" description="Polar residues" evidence="1">
    <location>
        <begin position="71"/>
        <end position="94"/>
    </location>
</feature>
<dbReference type="Pfam" id="PF17963">
    <property type="entry name" value="Big_9"/>
    <property type="match status" value="1"/>
</dbReference>
<dbReference type="SUPFAM" id="SSF51294">
    <property type="entry name" value="Hedgehog/intein (Hint) domain"/>
    <property type="match status" value="1"/>
</dbReference>
<evidence type="ECO:0000313" key="4">
    <source>
        <dbReference type="Proteomes" id="UP000243106"/>
    </source>
</evidence>
<dbReference type="NCBIfam" id="NF038133">
    <property type="entry name" value="choice_anch_L"/>
    <property type="match status" value="1"/>
</dbReference>
<dbReference type="STRING" id="93684.SAMN05421853_101303"/>
<evidence type="ECO:0000256" key="1">
    <source>
        <dbReference type="SAM" id="MobiDB-lite"/>
    </source>
</evidence>
<proteinExistence type="predicted"/>
<dbReference type="InterPro" id="IPR036844">
    <property type="entry name" value="Hint_dom_sf"/>
</dbReference>
<dbReference type="Proteomes" id="UP000243106">
    <property type="component" value="Unassembled WGS sequence"/>
</dbReference>
<dbReference type="EMBL" id="FOXV01000001">
    <property type="protein sequence ID" value="SFQ01863.1"/>
    <property type="molecule type" value="Genomic_DNA"/>
</dbReference>
<sequence length="521" mass="54940">MATGRELPINERASAFQMAETIFADDVQVVSASYSGDRDSSGIYTNGDSVMPGVAPGNTGVILSTGDADDITQSNGDPNRSSSTSTNTWGQNGNPDFNAAAGAYTYDASYLDVDIIPQGDVLTFQFVFLSEEFPEYQTGIYQDFVGIWINGELVPLSIGDGDVDPNNLNAQSNANLYVDNTGDDYNTEMDGFTVTMSVTIPVNAGEVNSIRIGIADVNDSNYDSSVMIAAGSGTTAIVAMADSAQVAPNENATFDVTSNDIGTGAITITHINGIAVSVGDSVTLTTGQVITLNADGTLTATADADEETVNFTYTVQDATGGTSTGFVTLASVPCFVAGSVIDTSHGPRLVESLKPGDLIRTKDHGLQPLRWIGTRTIAAEGDMAPIEIAANTFGPHMRLQVSPMHRILVRDGRAALMFGENEVLIAAKHLVDGQYVRRIEGGEVTYVHLLFDAHEIVFSNGLPSESFLPGPMIASLFEREVLAEICTLFPELDPETGEGYGPAARRILTGSEARALTGVAA</sequence>